<evidence type="ECO:0000313" key="2">
    <source>
        <dbReference type="Proteomes" id="UP000019439"/>
    </source>
</evidence>
<accession>A0ABM5Q3L7</accession>
<evidence type="ECO:0000313" key="1">
    <source>
        <dbReference type="EMBL" id="AHK21950.1"/>
    </source>
</evidence>
<gene>
    <name evidence="1" type="ORF">BF17_08460</name>
</gene>
<reference evidence="1 2" key="1">
    <citation type="journal article" date="2014" name="Genome Announc.">
        <title>Genome Sequence of Yersinia similis Y228T, a Member of the Yersinia pseudotuberculosis Complex.</title>
        <authorList>
            <person name="Sprague L.D."/>
            <person name="Neubauer H."/>
        </authorList>
    </citation>
    <scope>NUCLEOTIDE SEQUENCE [LARGE SCALE GENOMIC DNA]</scope>
    <source>
        <strain evidence="1 2">228</strain>
    </source>
</reference>
<sequence length="68" mass="7030">MLAQAEGDGGTGALIARIPNRVLSDGVYETGCYHGRHKTITTSIGGGLTLAKKKKQKGAQGAFLSDGR</sequence>
<organism evidence="1 2">
    <name type="scientific">Yersinia similis</name>
    <dbReference type="NCBI Taxonomy" id="367190"/>
    <lineage>
        <taxon>Bacteria</taxon>
        <taxon>Pseudomonadati</taxon>
        <taxon>Pseudomonadota</taxon>
        <taxon>Gammaproteobacteria</taxon>
        <taxon>Enterobacterales</taxon>
        <taxon>Yersiniaceae</taxon>
        <taxon>Yersinia</taxon>
    </lineage>
</organism>
<proteinExistence type="predicted"/>
<dbReference type="Proteomes" id="UP000019439">
    <property type="component" value="Chromosome"/>
</dbReference>
<dbReference type="EMBL" id="CP007230">
    <property type="protein sequence ID" value="AHK21950.1"/>
    <property type="molecule type" value="Genomic_DNA"/>
</dbReference>
<protein>
    <submittedName>
        <fullName evidence="1">Uncharacterized protein</fullName>
    </submittedName>
</protein>
<name>A0ABM5Q3L7_9GAMM</name>
<keyword evidence="2" id="KW-1185">Reference proteome</keyword>